<dbReference type="SUPFAM" id="SSF48613">
    <property type="entry name" value="Heme oxygenase-like"/>
    <property type="match status" value="1"/>
</dbReference>
<evidence type="ECO:0000313" key="2">
    <source>
        <dbReference type="Proteomes" id="UP000194873"/>
    </source>
</evidence>
<dbReference type="InterPro" id="IPR016084">
    <property type="entry name" value="Haem_Oase-like_multi-hlx"/>
</dbReference>
<proteinExistence type="predicted"/>
<dbReference type="CDD" id="cd19166">
    <property type="entry name" value="HemeO-bac"/>
    <property type="match status" value="1"/>
</dbReference>
<evidence type="ECO:0008006" key="3">
    <source>
        <dbReference type="Google" id="ProtNLM"/>
    </source>
</evidence>
<reference evidence="1 2" key="1">
    <citation type="submission" date="2017-01" db="EMBL/GenBank/DDBJ databases">
        <title>A new Hymenobacter.</title>
        <authorList>
            <person name="Liang Y."/>
            <person name="Feng F."/>
        </authorList>
    </citation>
    <scope>NUCLEOTIDE SEQUENCE [LARGE SCALE GENOMIC DNA]</scope>
    <source>
        <strain evidence="1">MIMBbqt21</strain>
    </source>
</reference>
<dbReference type="GO" id="GO:0004392">
    <property type="term" value="F:heme oxygenase (decyclizing) activity"/>
    <property type="evidence" value="ECO:0007669"/>
    <property type="project" value="InterPro"/>
</dbReference>
<dbReference type="Gene3D" id="1.20.910.10">
    <property type="entry name" value="Heme oxygenase-like"/>
    <property type="match status" value="1"/>
</dbReference>
<evidence type="ECO:0000313" key="1">
    <source>
        <dbReference type="EMBL" id="OUJ72334.1"/>
    </source>
</evidence>
<dbReference type="Proteomes" id="UP000194873">
    <property type="component" value="Unassembled WGS sequence"/>
</dbReference>
<accession>A0A243W9W7</accession>
<comment type="caution">
    <text evidence="1">The sequence shown here is derived from an EMBL/GenBank/DDBJ whole genome shotgun (WGS) entry which is preliminary data.</text>
</comment>
<dbReference type="RefSeq" id="WP_179197742.1">
    <property type="nucleotide sequence ID" value="NZ_MTSE01000011.1"/>
</dbReference>
<gene>
    <name evidence="1" type="ORF">BXP70_18945</name>
</gene>
<dbReference type="AlphaFoldDB" id="A0A243W9W7"/>
<dbReference type="InterPro" id="IPR016053">
    <property type="entry name" value="Haem_Oase-like"/>
</dbReference>
<dbReference type="Pfam" id="PF01126">
    <property type="entry name" value="Heme_oxygenase"/>
    <property type="match status" value="1"/>
</dbReference>
<dbReference type="GO" id="GO:0006788">
    <property type="term" value="P:heme oxidation"/>
    <property type="evidence" value="ECO:0007669"/>
    <property type="project" value="InterPro"/>
</dbReference>
<keyword evidence="2" id="KW-1185">Reference proteome</keyword>
<protein>
    <recommendedName>
        <fullName evidence="3">Heme oxygenase</fullName>
    </recommendedName>
</protein>
<dbReference type="EMBL" id="MTSE01000011">
    <property type="protein sequence ID" value="OUJ72334.1"/>
    <property type="molecule type" value="Genomic_DNA"/>
</dbReference>
<name>A0A243W9W7_9BACT</name>
<organism evidence="1 2">
    <name type="scientific">Hymenobacter crusticola</name>
    <dbReference type="NCBI Taxonomy" id="1770526"/>
    <lineage>
        <taxon>Bacteria</taxon>
        <taxon>Pseudomonadati</taxon>
        <taxon>Bacteroidota</taxon>
        <taxon>Cytophagia</taxon>
        <taxon>Cytophagales</taxon>
        <taxon>Hymenobacteraceae</taxon>
        <taxon>Hymenobacter</taxon>
    </lineage>
</organism>
<sequence length="188" mass="21372">MLSSSSVPEILQRLRSETRPYHDALEQNSFNQELTAGVPSREATEHFLRKLYGFLQPYEEQLWQHALPEAWEIERRSRAHLILQDLQVPAASLPRCPAMPPLQTWPQLLGAMYVLEGSTLGGQVIARQLAKAGIPTRTYFKGYGEQTGPMWKSFCSLLTQAATETNHDEIVQSASRTFQHLEAWLQQP</sequence>